<dbReference type="Proteomes" id="UP001162001">
    <property type="component" value="Segment"/>
</dbReference>
<dbReference type="EMBL" id="MT418680">
    <property type="protein sequence ID" value="QKF94483.1"/>
    <property type="molecule type" value="Genomic_DNA"/>
</dbReference>
<proteinExistence type="predicted"/>
<dbReference type="Gene3D" id="3.30.70.1010">
    <property type="entry name" value="Translation elongation factor EF1B, gamma chain, conserved domain"/>
    <property type="match status" value="1"/>
</dbReference>
<sequence length="157" mass="17679">MSDDECEVQEKKVAHKTLGNLEPVKRAFSNKEYAEFENLLKSQNPPYKYFSADYVDAGDFDGTPSFLSFKLSNRLSGFVKSLEDCRKYLFCAFSCALVDGKAVFKSFWIVNTDVPLDQVLGSEYDSFKFTPVSDLTAFVEDFKSGGVPNPIGCEYLH</sequence>
<dbReference type="InterPro" id="IPR036433">
    <property type="entry name" value="EF1B_G_C_sf"/>
</dbReference>
<organism evidence="1 2">
    <name type="scientific">Fadolivirus FV1/VV64</name>
    <dbReference type="NCBI Taxonomy" id="3070911"/>
    <lineage>
        <taxon>Viruses</taxon>
        <taxon>Varidnaviria</taxon>
        <taxon>Bamfordvirae</taxon>
        <taxon>Nucleocytoviricota</taxon>
        <taxon>Megaviricetes</taxon>
        <taxon>Imitervirales</taxon>
        <taxon>Mimiviridae</taxon>
        <taxon>Klosneuvirinae</taxon>
        <taxon>Fadolivirus</taxon>
        <taxon>Fadolivirus algeromassiliense</taxon>
    </lineage>
</organism>
<protein>
    <submittedName>
        <fullName evidence="1">Elongation factor EF1b gamma</fullName>
    </submittedName>
</protein>
<name>A0A7D3QUW5_9VIRU</name>
<keyword evidence="1" id="KW-0251">Elongation factor</keyword>
<evidence type="ECO:0000313" key="2">
    <source>
        <dbReference type="Proteomes" id="UP001162001"/>
    </source>
</evidence>
<keyword evidence="1" id="KW-0648">Protein biosynthesis</keyword>
<keyword evidence="2" id="KW-1185">Reference proteome</keyword>
<gene>
    <name evidence="1" type="ORF">Fadolivirus_1_1025</name>
</gene>
<accession>A0A7D3QUW5</accession>
<evidence type="ECO:0000313" key="1">
    <source>
        <dbReference type="EMBL" id="QKF94483.1"/>
    </source>
</evidence>
<reference evidence="1 2" key="1">
    <citation type="submission" date="2020-04" db="EMBL/GenBank/DDBJ databases">
        <title>Advantages and limits of metagenomic assembly and binning of a giant virus.</title>
        <authorList>
            <person name="Schulz F."/>
            <person name="Andreani J."/>
            <person name="Francis R."/>
            <person name="Boudjemaa H."/>
            <person name="Bou Khalil J.Y."/>
            <person name="Lee J."/>
            <person name="La Scola B."/>
            <person name="Woyke T."/>
        </authorList>
    </citation>
    <scope>NUCLEOTIDE SEQUENCE [LARGE SCALE GENOMIC DNA]</scope>
    <source>
        <strain evidence="1 2">FV1/VV64</strain>
    </source>
</reference>